<evidence type="ECO:0000313" key="2">
    <source>
        <dbReference type="Proteomes" id="UP000652761"/>
    </source>
</evidence>
<evidence type="ECO:0000313" key="1">
    <source>
        <dbReference type="EMBL" id="MQL83154.1"/>
    </source>
</evidence>
<reference evidence="1" key="1">
    <citation type="submission" date="2017-07" db="EMBL/GenBank/DDBJ databases">
        <title>Taro Niue Genome Assembly and Annotation.</title>
        <authorList>
            <person name="Atibalentja N."/>
            <person name="Keating K."/>
            <person name="Fields C.J."/>
        </authorList>
    </citation>
    <scope>NUCLEOTIDE SEQUENCE</scope>
    <source>
        <strain evidence="1">Niue_2</strain>
        <tissue evidence="1">Leaf</tissue>
    </source>
</reference>
<sequence length="33" mass="3920">MRGPRAMRAEWPTITVRGRTRLWRNGRPARLSI</sequence>
<gene>
    <name evidence="1" type="ORF">Taro_015632</name>
</gene>
<dbReference type="Proteomes" id="UP000652761">
    <property type="component" value="Unassembled WGS sequence"/>
</dbReference>
<comment type="caution">
    <text evidence="1">The sequence shown here is derived from an EMBL/GenBank/DDBJ whole genome shotgun (WGS) entry which is preliminary data.</text>
</comment>
<protein>
    <submittedName>
        <fullName evidence="1">Uncharacterized protein</fullName>
    </submittedName>
</protein>
<keyword evidence="2" id="KW-1185">Reference proteome</keyword>
<name>A0A843UMS8_COLES</name>
<accession>A0A843UMS8</accession>
<organism evidence="1 2">
    <name type="scientific">Colocasia esculenta</name>
    <name type="common">Wild taro</name>
    <name type="synonym">Arum esculentum</name>
    <dbReference type="NCBI Taxonomy" id="4460"/>
    <lineage>
        <taxon>Eukaryota</taxon>
        <taxon>Viridiplantae</taxon>
        <taxon>Streptophyta</taxon>
        <taxon>Embryophyta</taxon>
        <taxon>Tracheophyta</taxon>
        <taxon>Spermatophyta</taxon>
        <taxon>Magnoliopsida</taxon>
        <taxon>Liliopsida</taxon>
        <taxon>Araceae</taxon>
        <taxon>Aroideae</taxon>
        <taxon>Colocasieae</taxon>
        <taxon>Colocasia</taxon>
    </lineage>
</organism>
<dbReference type="AlphaFoldDB" id="A0A843UMS8"/>
<proteinExistence type="predicted"/>
<dbReference type="EMBL" id="NMUH01000677">
    <property type="protein sequence ID" value="MQL83154.1"/>
    <property type="molecule type" value="Genomic_DNA"/>
</dbReference>